<dbReference type="RefSeq" id="WP_048875244.1">
    <property type="nucleotide sequence ID" value="NZ_CP011126.1"/>
</dbReference>
<dbReference type="PROSITE" id="PS51898">
    <property type="entry name" value="TYR_RECOMBINASE"/>
    <property type="match status" value="1"/>
</dbReference>
<dbReference type="SUPFAM" id="SSF56349">
    <property type="entry name" value="DNA breaking-rejoining enzymes"/>
    <property type="match status" value="1"/>
</dbReference>
<keyword evidence="3" id="KW-0238">DNA-binding</keyword>
<dbReference type="Gene3D" id="1.10.443.10">
    <property type="entry name" value="Intergrase catalytic core"/>
    <property type="match status" value="1"/>
</dbReference>
<dbReference type="InterPro" id="IPR002104">
    <property type="entry name" value="Integrase_catalytic"/>
</dbReference>
<sequence>MVSNNPPLSLFDSLEYVKKQTLSSSLYPEYNQNDIEKALNFLKCYTGSQGTFNSYRREIERLLHWCTLAVKKSLNEIKREDIEAFVVFCQNPPKNWIGISKLPRFIIKESKRIPNAKWRPFVVTLSKVQYRKGQQPKIKNFELSQGALRELFAILSSFFNYLLQEEYIRANPVALIRQKSKFIRKIQGQPKIRRLSELQWYYVINTATTLADKNPEIHERTLFILSILYSMYLRISELIASPRWMPKMNDFFRDSNGNWWFVTVGKGNKQRQIAVSEAMLEALKRWRKHLNLSPLPSPADNSPLLPRIKGKGPIQSTNSIRKIVQYCFDQAVYQLKENGFEEEAEVLLEATVHWLRHTGISEDVKIRPREHVRDDAGHSSSVITDKYIDIELHKRHQSAKKKSIY</sequence>
<dbReference type="EMBL" id="CP011126">
    <property type="protein sequence ID" value="AKQ33638.1"/>
    <property type="molecule type" value="Genomic_DNA"/>
</dbReference>
<dbReference type="InterPro" id="IPR010998">
    <property type="entry name" value="Integrase_recombinase_N"/>
</dbReference>
<evidence type="ECO:0000256" key="2">
    <source>
        <dbReference type="ARBA" id="ARBA00022908"/>
    </source>
</evidence>
<name>A0ABM5UUJ7_9COXI</name>
<dbReference type="PANTHER" id="PTHR30349:SF77">
    <property type="entry name" value="TYROSINE RECOMBINASE XERC"/>
    <property type="match status" value="1"/>
</dbReference>
<dbReference type="Proteomes" id="UP000063965">
    <property type="component" value="Chromosome"/>
</dbReference>
<reference evidence="6 7" key="1">
    <citation type="journal article" date="2015" name="Genome Biol. Evol.">
        <title>Distinctive Genome Reduction Rates Revealed by Genomic Analyses of Two Coxiella-Like Endosymbionts in Ticks.</title>
        <authorList>
            <person name="Gottlieb Y."/>
            <person name="Lalzar I."/>
            <person name="Klasson L."/>
        </authorList>
    </citation>
    <scope>NUCLEOTIDE SEQUENCE [LARGE SCALE GENOMIC DNA]</scope>
    <source>
        <strain evidence="6 7">CRt</strain>
    </source>
</reference>
<dbReference type="Pfam" id="PF00589">
    <property type="entry name" value="Phage_integrase"/>
    <property type="match status" value="1"/>
</dbReference>
<keyword evidence="7" id="KW-1185">Reference proteome</keyword>
<evidence type="ECO:0000256" key="1">
    <source>
        <dbReference type="ARBA" id="ARBA00004496"/>
    </source>
</evidence>
<dbReference type="Gene3D" id="1.10.150.130">
    <property type="match status" value="1"/>
</dbReference>
<evidence type="ECO:0000256" key="4">
    <source>
        <dbReference type="ARBA" id="ARBA00023172"/>
    </source>
</evidence>
<dbReference type="InterPro" id="IPR011010">
    <property type="entry name" value="DNA_brk_join_enz"/>
</dbReference>
<organism evidence="6 7">
    <name type="scientific">Candidatus Coxiella mudrowiae</name>
    <dbReference type="NCBI Taxonomy" id="2054173"/>
    <lineage>
        <taxon>Bacteria</taxon>
        <taxon>Pseudomonadati</taxon>
        <taxon>Pseudomonadota</taxon>
        <taxon>Gammaproteobacteria</taxon>
        <taxon>Legionellales</taxon>
        <taxon>Coxiellaceae</taxon>
        <taxon>Coxiella</taxon>
    </lineage>
</organism>
<keyword evidence="4" id="KW-0233">DNA recombination</keyword>
<keyword evidence="2" id="KW-0229">DNA integration</keyword>
<gene>
    <name evidence="6" type="ORF">CleRT_08690</name>
</gene>
<feature type="domain" description="Tyr recombinase" evidence="5">
    <location>
        <begin position="190"/>
        <end position="402"/>
    </location>
</feature>
<protein>
    <submittedName>
        <fullName evidence="6">Phage integrase family protein</fullName>
    </submittedName>
</protein>
<evidence type="ECO:0000256" key="3">
    <source>
        <dbReference type="ARBA" id="ARBA00023125"/>
    </source>
</evidence>
<comment type="subcellular location">
    <subcellularLocation>
        <location evidence="1">Cytoplasm</location>
    </subcellularLocation>
</comment>
<evidence type="ECO:0000259" key="5">
    <source>
        <dbReference type="PROSITE" id="PS51898"/>
    </source>
</evidence>
<dbReference type="InterPro" id="IPR013762">
    <property type="entry name" value="Integrase-like_cat_sf"/>
</dbReference>
<dbReference type="CDD" id="cd00397">
    <property type="entry name" value="DNA_BRE_C"/>
    <property type="match status" value="1"/>
</dbReference>
<dbReference type="PANTHER" id="PTHR30349">
    <property type="entry name" value="PHAGE INTEGRASE-RELATED"/>
    <property type="match status" value="1"/>
</dbReference>
<dbReference type="InterPro" id="IPR050090">
    <property type="entry name" value="Tyrosine_recombinase_XerCD"/>
</dbReference>
<evidence type="ECO:0000313" key="6">
    <source>
        <dbReference type="EMBL" id="AKQ33638.1"/>
    </source>
</evidence>
<proteinExistence type="predicted"/>
<accession>A0ABM5UUJ7</accession>
<evidence type="ECO:0000313" key="7">
    <source>
        <dbReference type="Proteomes" id="UP000063965"/>
    </source>
</evidence>